<organism evidence="2 3">
    <name type="scientific">Aquabacterium commune</name>
    <dbReference type="NCBI Taxonomy" id="70586"/>
    <lineage>
        <taxon>Bacteria</taxon>
        <taxon>Pseudomonadati</taxon>
        <taxon>Pseudomonadota</taxon>
        <taxon>Betaproteobacteria</taxon>
        <taxon>Burkholderiales</taxon>
        <taxon>Aquabacterium</taxon>
    </lineage>
</organism>
<protein>
    <submittedName>
        <fullName evidence="2">HD domain-containing protein</fullName>
    </submittedName>
</protein>
<dbReference type="OrthoDB" id="9780948at2"/>
<dbReference type="Proteomes" id="UP000294593">
    <property type="component" value="Unassembled WGS sequence"/>
</dbReference>
<dbReference type="AlphaFoldDB" id="A0A4R6RHY6"/>
<dbReference type="EMBL" id="SNXW01000002">
    <property type="protein sequence ID" value="TDP85942.1"/>
    <property type="molecule type" value="Genomic_DNA"/>
</dbReference>
<evidence type="ECO:0000313" key="2">
    <source>
        <dbReference type="EMBL" id="TDP85942.1"/>
    </source>
</evidence>
<gene>
    <name evidence="2" type="ORF">EV672_102292</name>
</gene>
<accession>A0A4R6RHY6</accession>
<keyword evidence="3" id="KW-1185">Reference proteome</keyword>
<dbReference type="InterPro" id="IPR006674">
    <property type="entry name" value="HD_domain"/>
</dbReference>
<comment type="caution">
    <text evidence="2">The sequence shown here is derived from an EMBL/GenBank/DDBJ whole genome shotgun (WGS) entry which is preliminary data.</text>
</comment>
<proteinExistence type="predicted"/>
<dbReference type="Gene3D" id="1.10.3210.10">
    <property type="entry name" value="Hypothetical protein af1432"/>
    <property type="match status" value="1"/>
</dbReference>
<evidence type="ECO:0000313" key="3">
    <source>
        <dbReference type="Proteomes" id="UP000294593"/>
    </source>
</evidence>
<dbReference type="PANTHER" id="PTHR43155:SF2">
    <property type="entry name" value="CYCLIC DI-GMP PHOSPHODIESTERASE PA4108"/>
    <property type="match status" value="1"/>
</dbReference>
<name>A0A4R6RHY6_9BURK</name>
<sequence>MHQALPHLGAANPHALSSFLQASDACPIIASEDICDDRGVKLWARNQPVSHELQQRLLDRKLRQPLEACLRAPDGVNSTDLVTATRRLFDPSGALSHALSPWADELVAEVARLPLHPVVQLLLTALRNSRTEAFEHAIVTMALAGAVYLHAGSDRYELRMAMLAGLVHDVGDLYVDPALLAPEHALTPAGFRHVVIHPRIGEMLLTRLTDHPVALSRAVGEHHERGNGMGYPLRARHLSWLGCRLSAMDTLAGVLDGGHDNAWEHGSLALRLIPGEFDAVAISFTSQVARRMRGHMPNSAAVDASATWERSQQLAAHIAGCTLAAERLADASAPGRVQDNARQAAMLLTQLTQAGHELGVWAPRELLGQEFTELHVANQEIQFRLRAIQRITTWLDVGLLPHEDQALAQLWVGAAPAAVHAFS</sequence>
<dbReference type="SUPFAM" id="SSF109604">
    <property type="entry name" value="HD-domain/PDEase-like"/>
    <property type="match status" value="1"/>
</dbReference>
<feature type="domain" description="HD" evidence="1">
    <location>
        <begin position="134"/>
        <end position="251"/>
    </location>
</feature>
<dbReference type="InterPro" id="IPR003607">
    <property type="entry name" value="HD/PDEase_dom"/>
</dbReference>
<dbReference type="RefSeq" id="WP_133606982.1">
    <property type="nucleotide sequence ID" value="NZ_JBASTO010000257.1"/>
</dbReference>
<evidence type="ECO:0000259" key="1">
    <source>
        <dbReference type="Pfam" id="PF01966"/>
    </source>
</evidence>
<dbReference type="Pfam" id="PF01966">
    <property type="entry name" value="HD"/>
    <property type="match status" value="1"/>
</dbReference>
<dbReference type="PANTHER" id="PTHR43155">
    <property type="entry name" value="CYCLIC DI-GMP PHOSPHODIESTERASE PA4108-RELATED"/>
    <property type="match status" value="1"/>
</dbReference>
<reference evidence="2 3" key="1">
    <citation type="submission" date="2019-03" db="EMBL/GenBank/DDBJ databases">
        <title>Genomic Encyclopedia of Type Strains, Phase IV (KMG-IV): sequencing the most valuable type-strain genomes for metagenomic binning, comparative biology and taxonomic classification.</title>
        <authorList>
            <person name="Goeker M."/>
        </authorList>
    </citation>
    <scope>NUCLEOTIDE SEQUENCE [LARGE SCALE GENOMIC DNA]</scope>
    <source>
        <strain evidence="2 3">DSM 11901</strain>
    </source>
</reference>
<dbReference type="CDD" id="cd00077">
    <property type="entry name" value="HDc"/>
    <property type="match status" value="1"/>
</dbReference>